<feature type="chain" id="PRO_5001655948" evidence="1">
    <location>
        <begin position="26"/>
        <end position="80"/>
    </location>
</feature>
<keyword evidence="1" id="KW-0732">Signal</keyword>
<protein>
    <submittedName>
        <fullName evidence="2">Uncharacterized protein</fullName>
    </submittedName>
</protein>
<dbReference type="eggNOG" id="ENOG50317GV">
    <property type="taxonomic scope" value="Bacteria"/>
</dbReference>
<evidence type="ECO:0000313" key="2">
    <source>
        <dbReference type="EMBL" id="CDN46598.1"/>
    </source>
</evidence>
<dbReference type="HOGENOM" id="CLU_196008_0_0_5"/>
<dbReference type="InterPro" id="IPR046565">
    <property type="entry name" value="DUF6719"/>
</dbReference>
<feature type="signal peptide" evidence="1">
    <location>
        <begin position="1"/>
        <end position="25"/>
    </location>
</feature>
<sequence>MFRVFLLLSLAVLFTGSAALLPANAQTRLVKTKPTVASMAAGETVLFDDKSCPAGMIAQYTKSQRKEEIGKKCVHLNGTR</sequence>
<name>A0A068SKH1_NEOGA</name>
<accession>A0A068SKH1</accession>
<dbReference type="PATRIC" id="fig|1028800.3.peg.401"/>
<dbReference type="Proteomes" id="UP000028181">
    <property type="component" value="Chromosome I"/>
</dbReference>
<organism evidence="2 3">
    <name type="scientific">Neorhizobium galegae bv. orientalis str. HAMBI 540</name>
    <dbReference type="NCBI Taxonomy" id="1028800"/>
    <lineage>
        <taxon>Bacteria</taxon>
        <taxon>Pseudomonadati</taxon>
        <taxon>Pseudomonadota</taxon>
        <taxon>Alphaproteobacteria</taxon>
        <taxon>Hyphomicrobiales</taxon>
        <taxon>Rhizobiaceae</taxon>
        <taxon>Rhizobium/Agrobacterium group</taxon>
        <taxon>Neorhizobium</taxon>
    </lineage>
</organism>
<dbReference type="AlphaFoldDB" id="A0A068SKH1"/>
<dbReference type="Pfam" id="PF20477">
    <property type="entry name" value="DUF6719"/>
    <property type="match status" value="1"/>
</dbReference>
<evidence type="ECO:0000313" key="3">
    <source>
        <dbReference type="Proteomes" id="UP000028181"/>
    </source>
</evidence>
<evidence type="ECO:0000256" key="1">
    <source>
        <dbReference type="SAM" id="SignalP"/>
    </source>
</evidence>
<reference evidence="3" key="1">
    <citation type="journal article" date="2014" name="BMC Genomics">
        <title>Genome sequencing of two Neorhizobium galegae strains reveals a noeT gene responsible for the unusual acetylation of the nodulation factors.</title>
        <authorList>
            <person name="Osterman J."/>
            <person name="Marsh J."/>
            <person name="Laine P.K."/>
            <person name="Zeng Z."/>
            <person name="Alatalo E."/>
            <person name="Sullivan J.T."/>
            <person name="Young J.P."/>
            <person name="Thomas-Oates J."/>
            <person name="Paulin L."/>
            <person name="Lindstrom K."/>
        </authorList>
    </citation>
    <scope>NUCLEOTIDE SEQUENCE [LARGE SCALE GENOMIC DNA]</scope>
    <source>
        <strain evidence="3">HAMBI 540</strain>
    </source>
</reference>
<dbReference type="OrthoDB" id="8402235at2"/>
<gene>
    <name evidence="2" type="ORF">RG540_CH04070</name>
</gene>
<dbReference type="KEGG" id="ngg:RG540_CH04070"/>
<proteinExistence type="predicted"/>
<keyword evidence="3" id="KW-1185">Reference proteome</keyword>
<dbReference type="EMBL" id="HG938353">
    <property type="protein sequence ID" value="CDN46598.1"/>
    <property type="molecule type" value="Genomic_DNA"/>
</dbReference>